<feature type="compositionally biased region" description="Basic residues" evidence="1">
    <location>
        <begin position="296"/>
        <end position="307"/>
    </location>
</feature>
<evidence type="ECO:0000313" key="2">
    <source>
        <dbReference type="EMBL" id="KAK3332663.1"/>
    </source>
</evidence>
<gene>
    <name evidence="2" type="ORF">B0T19DRAFT_342370</name>
</gene>
<dbReference type="EMBL" id="JAUEPO010000002">
    <property type="protein sequence ID" value="KAK3332663.1"/>
    <property type="molecule type" value="Genomic_DNA"/>
</dbReference>
<evidence type="ECO:0000313" key="3">
    <source>
        <dbReference type="Proteomes" id="UP001286456"/>
    </source>
</evidence>
<comment type="caution">
    <text evidence="2">The sequence shown here is derived from an EMBL/GenBank/DDBJ whole genome shotgun (WGS) entry which is preliminary data.</text>
</comment>
<feature type="compositionally biased region" description="Basic and acidic residues" evidence="1">
    <location>
        <begin position="308"/>
        <end position="322"/>
    </location>
</feature>
<feature type="region of interest" description="Disordered" evidence="1">
    <location>
        <begin position="285"/>
        <end position="322"/>
    </location>
</feature>
<evidence type="ECO:0000256" key="1">
    <source>
        <dbReference type="SAM" id="MobiDB-lite"/>
    </source>
</evidence>
<keyword evidence="3" id="KW-1185">Reference proteome</keyword>
<organism evidence="2 3">
    <name type="scientific">Cercophora scortea</name>
    <dbReference type="NCBI Taxonomy" id="314031"/>
    <lineage>
        <taxon>Eukaryota</taxon>
        <taxon>Fungi</taxon>
        <taxon>Dikarya</taxon>
        <taxon>Ascomycota</taxon>
        <taxon>Pezizomycotina</taxon>
        <taxon>Sordariomycetes</taxon>
        <taxon>Sordariomycetidae</taxon>
        <taxon>Sordariales</taxon>
        <taxon>Lasiosphaeriaceae</taxon>
        <taxon>Cercophora</taxon>
    </lineage>
</organism>
<dbReference type="Proteomes" id="UP001286456">
    <property type="component" value="Unassembled WGS sequence"/>
</dbReference>
<sequence>LCIDLWKPEADLKPKPPRPTSLNKRMVTFLRDLPTSEEQWLEERKKTRLSTAAEILHAVDCLVNGQLDSDPVAGNVANHGLQYALSSSAKTAGRMVATATNYTSIAHFFSLVFLAECEVAIVTGQPKSSVYLAVRTFIKASGRVCKGEKVPELYLSTIRWVLQEQQRQFKRGLLHRAFELFFNKGNDIQFYTRCPKDSELNDVFTAKFPLPEENDEGVREVPDEIHASLPLWIPFIVKLRAGELWSYKTICNALKVDLLCQDEDFGRFEAIYLSRILVARRLPNELSPQPLDKPEKRRRRAAKRKRQSRPDSLKLRPEPARE</sequence>
<reference evidence="2" key="1">
    <citation type="journal article" date="2023" name="Mol. Phylogenet. Evol.">
        <title>Genome-scale phylogeny and comparative genomics of the fungal order Sordariales.</title>
        <authorList>
            <person name="Hensen N."/>
            <person name="Bonometti L."/>
            <person name="Westerberg I."/>
            <person name="Brannstrom I.O."/>
            <person name="Guillou S."/>
            <person name="Cros-Aarteil S."/>
            <person name="Calhoun S."/>
            <person name="Haridas S."/>
            <person name="Kuo A."/>
            <person name="Mondo S."/>
            <person name="Pangilinan J."/>
            <person name="Riley R."/>
            <person name="LaButti K."/>
            <person name="Andreopoulos B."/>
            <person name="Lipzen A."/>
            <person name="Chen C."/>
            <person name="Yan M."/>
            <person name="Daum C."/>
            <person name="Ng V."/>
            <person name="Clum A."/>
            <person name="Steindorff A."/>
            <person name="Ohm R.A."/>
            <person name="Martin F."/>
            <person name="Silar P."/>
            <person name="Natvig D.O."/>
            <person name="Lalanne C."/>
            <person name="Gautier V."/>
            <person name="Ament-Velasquez S.L."/>
            <person name="Kruys A."/>
            <person name="Hutchinson M.I."/>
            <person name="Powell A.J."/>
            <person name="Barry K."/>
            <person name="Miller A.N."/>
            <person name="Grigoriev I.V."/>
            <person name="Debuchy R."/>
            <person name="Gladieux P."/>
            <person name="Hiltunen Thoren M."/>
            <person name="Johannesson H."/>
        </authorList>
    </citation>
    <scope>NUCLEOTIDE SEQUENCE</scope>
    <source>
        <strain evidence="2">SMH4131-1</strain>
    </source>
</reference>
<feature type="non-terminal residue" evidence="2">
    <location>
        <position position="1"/>
    </location>
</feature>
<dbReference type="AlphaFoldDB" id="A0AAE0IWN0"/>
<accession>A0AAE0IWN0</accession>
<proteinExistence type="predicted"/>
<protein>
    <submittedName>
        <fullName evidence="2">Uncharacterized protein</fullName>
    </submittedName>
</protein>
<name>A0AAE0IWN0_9PEZI</name>
<reference evidence="2" key="2">
    <citation type="submission" date="2023-06" db="EMBL/GenBank/DDBJ databases">
        <authorList>
            <consortium name="Lawrence Berkeley National Laboratory"/>
            <person name="Haridas S."/>
            <person name="Hensen N."/>
            <person name="Bonometti L."/>
            <person name="Westerberg I."/>
            <person name="Brannstrom I.O."/>
            <person name="Guillou S."/>
            <person name="Cros-Aarteil S."/>
            <person name="Calhoun S."/>
            <person name="Kuo A."/>
            <person name="Mondo S."/>
            <person name="Pangilinan J."/>
            <person name="Riley R."/>
            <person name="Labutti K."/>
            <person name="Andreopoulos B."/>
            <person name="Lipzen A."/>
            <person name="Chen C."/>
            <person name="Yanf M."/>
            <person name="Daum C."/>
            <person name="Ng V."/>
            <person name="Clum A."/>
            <person name="Steindorff A."/>
            <person name="Ohm R."/>
            <person name="Martin F."/>
            <person name="Silar P."/>
            <person name="Natvig D."/>
            <person name="Lalanne C."/>
            <person name="Gautier V."/>
            <person name="Ament-Velasquez S.L."/>
            <person name="Kruys A."/>
            <person name="Hutchinson M.I."/>
            <person name="Powell A.J."/>
            <person name="Barry K."/>
            <person name="Miller A.N."/>
            <person name="Grigoriev I.V."/>
            <person name="Debuchy R."/>
            <person name="Gladieux P."/>
            <person name="Thoren M.H."/>
            <person name="Johannesson H."/>
        </authorList>
    </citation>
    <scope>NUCLEOTIDE SEQUENCE</scope>
    <source>
        <strain evidence="2">SMH4131-1</strain>
    </source>
</reference>
<feature type="non-terminal residue" evidence="2">
    <location>
        <position position="322"/>
    </location>
</feature>